<evidence type="ECO:0000256" key="2">
    <source>
        <dbReference type="SAM" id="Phobius"/>
    </source>
</evidence>
<proteinExistence type="predicted"/>
<feature type="region of interest" description="Disordered" evidence="1">
    <location>
        <begin position="582"/>
        <end position="652"/>
    </location>
</feature>
<feature type="domain" description="PKD/Chitinase" evidence="3">
    <location>
        <begin position="275"/>
        <end position="347"/>
    </location>
</feature>
<keyword evidence="5" id="KW-1185">Reference proteome</keyword>
<dbReference type="GO" id="GO:0030246">
    <property type="term" value="F:carbohydrate binding"/>
    <property type="evidence" value="ECO:0007669"/>
    <property type="project" value="InterPro"/>
</dbReference>
<dbReference type="InterPro" id="IPR022409">
    <property type="entry name" value="PKD/Chitinase_dom"/>
</dbReference>
<gene>
    <name evidence="4" type="ORF">RJ40_12905</name>
</gene>
<dbReference type="Gene3D" id="2.60.40.1120">
    <property type="entry name" value="Carboxypeptidase-like, regulatory domain"/>
    <property type="match status" value="1"/>
</dbReference>
<reference evidence="4" key="1">
    <citation type="journal article" date="2001" name="Int. J. Syst. Evol. Microbiol.">
        <title>Methanofollis aquaemaris sp. nov., a methanogen isolated from an aquaculture fish pond.</title>
        <authorList>
            <person name="Lai M.C."/>
            <person name="Chen S.C."/>
        </authorList>
    </citation>
    <scope>NUCLEOTIDE SEQUENCE</scope>
    <source>
        <strain evidence="4">N2F9704</strain>
    </source>
</reference>
<reference evidence="4" key="2">
    <citation type="submission" date="2019-02" db="EMBL/GenBank/DDBJ databases">
        <authorList>
            <person name="Chen S.-C."/>
            <person name="Chien H.-H."/>
            <person name="Lai M.-C."/>
        </authorList>
    </citation>
    <scope>NUCLEOTIDE SEQUENCE</scope>
    <source>
        <strain evidence="4">N2F9704</strain>
    </source>
</reference>
<evidence type="ECO:0000259" key="3">
    <source>
        <dbReference type="SMART" id="SM00089"/>
    </source>
</evidence>
<feature type="compositionally biased region" description="Low complexity" evidence="1">
    <location>
        <begin position="582"/>
        <end position="649"/>
    </location>
</feature>
<dbReference type="Proteomes" id="UP001042704">
    <property type="component" value="Chromosome"/>
</dbReference>
<organism evidence="4 5">
    <name type="scientific">Methanofollis aquaemaris</name>
    <dbReference type="NCBI Taxonomy" id="126734"/>
    <lineage>
        <taxon>Archaea</taxon>
        <taxon>Methanobacteriati</taxon>
        <taxon>Methanobacteriota</taxon>
        <taxon>Stenosarchaea group</taxon>
        <taxon>Methanomicrobia</taxon>
        <taxon>Methanomicrobiales</taxon>
        <taxon>Methanomicrobiaceae</taxon>
        <taxon>Methanofollis</taxon>
    </lineage>
</organism>
<keyword evidence="2" id="KW-0472">Membrane</keyword>
<evidence type="ECO:0000313" key="5">
    <source>
        <dbReference type="Proteomes" id="UP001042704"/>
    </source>
</evidence>
<dbReference type="KEGG" id="maqe:RJ40_12905"/>
<keyword evidence="2" id="KW-1133">Transmembrane helix</keyword>
<dbReference type="AlphaFoldDB" id="A0A8A3SAD2"/>
<feature type="transmembrane region" description="Helical" evidence="2">
    <location>
        <begin position="656"/>
        <end position="675"/>
    </location>
</feature>
<dbReference type="Pfam" id="PF18911">
    <property type="entry name" value="PKD_4"/>
    <property type="match status" value="1"/>
</dbReference>
<dbReference type="PANTHER" id="PTHR36194">
    <property type="entry name" value="S-LAYER-LIKE PROTEIN"/>
    <property type="match status" value="1"/>
</dbReference>
<dbReference type="FunFam" id="2.60.40.10:FF:000270">
    <property type="entry name" value="Cell surface protein"/>
    <property type="match status" value="1"/>
</dbReference>
<dbReference type="Pfam" id="PF08308">
    <property type="entry name" value="PEGA"/>
    <property type="match status" value="2"/>
</dbReference>
<dbReference type="InterPro" id="IPR035986">
    <property type="entry name" value="PKD_dom_sf"/>
</dbReference>
<evidence type="ECO:0000313" key="4">
    <source>
        <dbReference type="EMBL" id="QSZ68326.1"/>
    </source>
</evidence>
<dbReference type="InterPro" id="IPR013783">
    <property type="entry name" value="Ig-like_fold"/>
</dbReference>
<dbReference type="InterPro" id="IPR013229">
    <property type="entry name" value="PEGA"/>
</dbReference>
<dbReference type="Gene3D" id="2.60.40.10">
    <property type="entry name" value="Immunoglobulins"/>
    <property type="match status" value="1"/>
</dbReference>
<dbReference type="SUPFAM" id="SSF49452">
    <property type="entry name" value="Starch-binding domain-like"/>
    <property type="match status" value="1"/>
</dbReference>
<name>A0A8A3SAD2_9EURY</name>
<protein>
    <submittedName>
        <fullName evidence="4">PEGA domain-containing protein</fullName>
    </submittedName>
</protein>
<accession>A0A8A3SAD2</accession>
<dbReference type="PANTHER" id="PTHR36194:SF1">
    <property type="entry name" value="S-LAYER-LIKE PROTEIN"/>
    <property type="match status" value="1"/>
</dbReference>
<sequence>MKMKTWQSIAVLLLLGLVAGAMAAGGSVPVFPHEFKGSVTIDGSPAPAGTMVVAMIDGTESGSLKTTVAGKYGGSTPLDGEHLIVSGTAGQEGQTVTFLVDGVMAEETATFIPRAVTHLDLHVLTTPETGSIAVTSVPPGAAISLDGSTTGTVTNNTLANIPVGTHTVTVTKAGYLGASSQVTVVRDQTASVHFDLERETGNIAVTSVPPGAAILLDGADTGTATNGTLTNVAVGTHIVTVTKVGYLSASSEVTVVRDQTASVHFDLVTPQTPPTAAFSAAPTDGAVPLLVQFTDLSTNATAWTWSFGDGNVSIEQHPAHTYTAIGRYTVTLTATNAVGTDIQVRPRLISVRDIPPEPPEDETDYTFDDDGTNVTSTGGQQQISFNETAGNGTVNGDDILLSTGGLNLTIRTDGLHTNGTVSTGNVTGVLLESNRPAAAPLDGVGNVSVTFNASMNTYNPNLTITTSIYDRPSNGTSTSFTLAAADKGLNLTSTAYAIYFTKTNLGENDTITDAYIRMTVSPAWVEANGGTDAIKIFRQGDDGVTSVLETTYLGLDDDGMMVFEAYSPEGFSAFALAATKPATTTKPTSPPSSSHSSSSSHSHSSQSNAGDTPATPTTSTTTIPPTGSTTSTDSTATTAASTTAPTPSTETGGIPMTWAILVIVVAGVIIGGYIVTMRR</sequence>
<dbReference type="CDD" id="cd00146">
    <property type="entry name" value="PKD"/>
    <property type="match status" value="1"/>
</dbReference>
<dbReference type="InterPro" id="IPR013784">
    <property type="entry name" value="Carb-bd-like_fold"/>
</dbReference>
<keyword evidence="2" id="KW-0812">Transmembrane</keyword>
<evidence type="ECO:0000256" key="1">
    <source>
        <dbReference type="SAM" id="MobiDB-lite"/>
    </source>
</evidence>
<dbReference type="SUPFAM" id="SSF49299">
    <property type="entry name" value="PKD domain"/>
    <property type="match status" value="1"/>
</dbReference>
<dbReference type="InterPro" id="IPR000601">
    <property type="entry name" value="PKD_dom"/>
</dbReference>
<dbReference type="SMART" id="SM00089">
    <property type="entry name" value="PKD"/>
    <property type="match status" value="1"/>
</dbReference>
<dbReference type="EMBL" id="CP036172">
    <property type="protein sequence ID" value="QSZ68326.1"/>
    <property type="molecule type" value="Genomic_DNA"/>
</dbReference>